<feature type="signal peptide" evidence="7">
    <location>
        <begin position="1"/>
        <end position="21"/>
    </location>
</feature>
<feature type="chain" id="PRO_5044638875" evidence="7">
    <location>
        <begin position="22"/>
        <end position="562"/>
    </location>
</feature>
<dbReference type="RefSeq" id="XP_023162078.1">
    <property type="nucleotide sequence ID" value="XM_023306310.2"/>
</dbReference>
<keyword evidence="7" id="KW-0732">Signal</keyword>
<dbReference type="Gene3D" id="3.30.1120.10">
    <property type="match status" value="1"/>
</dbReference>
<dbReference type="OrthoDB" id="103349at2759"/>
<dbReference type="InterPro" id="IPR017850">
    <property type="entry name" value="Alkaline_phosphatase_core_sf"/>
</dbReference>
<keyword evidence="6" id="KW-0325">Glycoprotein</keyword>
<name>A0A6J1LCK0_DROHY</name>
<evidence type="ECO:0000256" key="6">
    <source>
        <dbReference type="ARBA" id="ARBA00023180"/>
    </source>
</evidence>
<sequence length="562" mass="63695">MSLWHLSAFLSIILSFSHVTGLTHPTNPNIIIILIDDLGFNDVSFHGSNQILTPNIDAFAYNGVILNRYYVPNLCTPSRAALLTGKYPIHTGMQHFVQIPDEPWGLPLGHRLMPQLFRDAGYSTQLIGKWHLGFWRKDQTPTLRGFDHHYGYYNGYIDYYDHTHYMMSKNYTAGVDFRQDLKRGYLENGTYATEAFTAEAVRVIEHHDTERPLFMILSHLAVHTGNENNPMQAPLEEVNKFPHIINTKRRTYAGMVSSLDKSVGQTIRALSVRSMLNNSIVLLYSDNGAPTLGIHSNAGSNHPFRGQKESPWEGGLRSAGAIWSPLLKNRNYVSNQIIHAIDWLPTLAAAAGIVLPKNLHLDGVNMWPTLKDNLEPQSRSLLHVLDDVFGYSSFMQDNLKYVNGSRFEGRFDSWLGDLYAGEDDPLVADYEKLVISSDVNQVLDTDTLTEGRIQYLRGLATNSCPSNKEDHKQSIYRCQPLKAPCYFDLDNDPCERYNLANLYPSKLQLLENKVNNFRLSAIKSSRIPIPDLRANPALHGDYWEWWNDTVTEKVTNGAVNLK</sequence>
<protein>
    <submittedName>
        <fullName evidence="10 11">Arylsulfatase B</fullName>
    </submittedName>
</protein>
<dbReference type="PANTHER" id="PTHR10342:SF264">
    <property type="entry name" value="MIP05773P-RELATED"/>
    <property type="match status" value="1"/>
</dbReference>
<accession>A0A6J1LCK0</accession>
<evidence type="ECO:0000313" key="11">
    <source>
        <dbReference type="RefSeq" id="XP_023162077.1"/>
    </source>
</evidence>
<dbReference type="InterPro" id="IPR024607">
    <property type="entry name" value="Sulfatase_CS"/>
</dbReference>
<comment type="cofactor">
    <cofactor evidence="1">
        <name>Ca(2+)</name>
        <dbReference type="ChEBI" id="CHEBI:29108"/>
    </cofactor>
</comment>
<evidence type="ECO:0000313" key="10">
    <source>
        <dbReference type="RefSeq" id="XP_023162076.1"/>
    </source>
</evidence>
<dbReference type="OMA" id="FHNGNWE"/>
<dbReference type="SUPFAM" id="SSF53649">
    <property type="entry name" value="Alkaline phosphatase-like"/>
    <property type="match status" value="1"/>
</dbReference>
<evidence type="ECO:0000256" key="2">
    <source>
        <dbReference type="ARBA" id="ARBA00008779"/>
    </source>
</evidence>
<dbReference type="Gene3D" id="3.40.720.10">
    <property type="entry name" value="Alkaline Phosphatase, subunit A"/>
    <property type="match status" value="1"/>
</dbReference>
<evidence type="ECO:0000313" key="12">
    <source>
        <dbReference type="RefSeq" id="XP_023162078.1"/>
    </source>
</evidence>
<evidence type="ECO:0000256" key="5">
    <source>
        <dbReference type="ARBA" id="ARBA00022837"/>
    </source>
</evidence>
<feature type="domain" description="Sulfatase N-terminal" evidence="8">
    <location>
        <begin position="28"/>
        <end position="353"/>
    </location>
</feature>
<keyword evidence="5" id="KW-0106">Calcium</keyword>
<organism evidence="9 11">
    <name type="scientific">Drosophila hydei</name>
    <name type="common">Fruit fly</name>
    <dbReference type="NCBI Taxonomy" id="7224"/>
    <lineage>
        <taxon>Eukaryota</taxon>
        <taxon>Metazoa</taxon>
        <taxon>Ecdysozoa</taxon>
        <taxon>Arthropoda</taxon>
        <taxon>Hexapoda</taxon>
        <taxon>Insecta</taxon>
        <taxon>Pterygota</taxon>
        <taxon>Neoptera</taxon>
        <taxon>Endopterygota</taxon>
        <taxon>Diptera</taxon>
        <taxon>Brachycera</taxon>
        <taxon>Muscomorpha</taxon>
        <taxon>Ephydroidea</taxon>
        <taxon>Drosophilidae</taxon>
        <taxon>Drosophila</taxon>
    </lineage>
</organism>
<evidence type="ECO:0000259" key="8">
    <source>
        <dbReference type="Pfam" id="PF00884"/>
    </source>
</evidence>
<dbReference type="GO" id="GO:0008484">
    <property type="term" value="F:sulfuric ester hydrolase activity"/>
    <property type="evidence" value="ECO:0007669"/>
    <property type="project" value="InterPro"/>
</dbReference>
<dbReference type="InterPro" id="IPR000917">
    <property type="entry name" value="Sulfatase_N"/>
</dbReference>
<evidence type="ECO:0000313" key="9">
    <source>
        <dbReference type="Proteomes" id="UP000504633"/>
    </source>
</evidence>
<dbReference type="Proteomes" id="UP000504633">
    <property type="component" value="Unplaced"/>
</dbReference>
<evidence type="ECO:0000256" key="7">
    <source>
        <dbReference type="SAM" id="SignalP"/>
    </source>
</evidence>
<dbReference type="GO" id="GO:0046872">
    <property type="term" value="F:metal ion binding"/>
    <property type="evidence" value="ECO:0007669"/>
    <property type="project" value="UniProtKB-KW"/>
</dbReference>
<evidence type="ECO:0000256" key="3">
    <source>
        <dbReference type="ARBA" id="ARBA00022723"/>
    </source>
</evidence>
<dbReference type="CDD" id="cd16029">
    <property type="entry name" value="4-S"/>
    <property type="match status" value="1"/>
</dbReference>
<dbReference type="PROSITE" id="PS00149">
    <property type="entry name" value="SULFATASE_2"/>
    <property type="match status" value="1"/>
</dbReference>
<proteinExistence type="inferred from homology"/>
<dbReference type="RefSeq" id="XP_023162077.1">
    <property type="nucleotide sequence ID" value="XM_023306309.2"/>
</dbReference>
<dbReference type="PANTHER" id="PTHR10342">
    <property type="entry name" value="ARYLSULFATASE"/>
    <property type="match status" value="1"/>
</dbReference>
<dbReference type="RefSeq" id="XP_023162076.1">
    <property type="nucleotide sequence ID" value="XM_023306308.2"/>
</dbReference>
<evidence type="ECO:0000256" key="1">
    <source>
        <dbReference type="ARBA" id="ARBA00001913"/>
    </source>
</evidence>
<gene>
    <name evidence="10 11 12" type="primary">LOC111593520</name>
</gene>
<dbReference type="InterPro" id="IPR047115">
    <property type="entry name" value="ARSB"/>
</dbReference>
<dbReference type="GeneID" id="111593520"/>
<evidence type="ECO:0000256" key="4">
    <source>
        <dbReference type="ARBA" id="ARBA00022801"/>
    </source>
</evidence>
<keyword evidence="3" id="KW-0479">Metal-binding</keyword>
<dbReference type="AlphaFoldDB" id="A0A6J1LCK0"/>
<comment type="similarity">
    <text evidence="2">Belongs to the sulfatase family.</text>
</comment>
<dbReference type="Pfam" id="PF00884">
    <property type="entry name" value="Sulfatase"/>
    <property type="match status" value="1"/>
</dbReference>
<dbReference type="KEGG" id="dhe:111593520"/>
<reference evidence="10 11" key="1">
    <citation type="submission" date="2025-04" db="UniProtKB">
        <authorList>
            <consortium name="RefSeq"/>
        </authorList>
    </citation>
    <scope>IDENTIFICATION</scope>
    <source>
        <strain evidence="10 11">15085-1641.00</strain>
        <tissue evidence="10 11">Whole body</tissue>
    </source>
</reference>
<keyword evidence="9" id="KW-1185">Reference proteome</keyword>
<keyword evidence="4" id="KW-0378">Hydrolase</keyword>